<comment type="caution">
    <text evidence="1">The sequence shown here is derived from an EMBL/GenBank/DDBJ whole genome shotgun (WGS) entry which is preliminary data.</text>
</comment>
<sequence length="264" mass="30548">MKLLKIIILSIIFAGTVFLLVAADRKLNQQVMEQPIIDLKVQDGISLLTEAELLRELYTLGLFRDGIKKIDLQTTAIEKYIEGMNEVLSADVYMELGTGWHIDLTTRRPVARVMANEIDDFYIDNNYELMRLSPYSKPKILAFTGLEQLMSDEVGYDELINNDSLKTKLKMDQIYRISAYVCNDAFYNAQIVQVHYTQSDQFVLIPRVGNHRIIFGAAESEEMVKDKFEKLTTFYDEVIPYEGWSRYESINLKFKDQIVAKKNK</sequence>
<name>A0A2I0QZS1_9FLAO</name>
<evidence type="ECO:0008006" key="3">
    <source>
        <dbReference type="Google" id="ProtNLM"/>
    </source>
</evidence>
<evidence type="ECO:0000313" key="2">
    <source>
        <dbReference type="Proteomes" id="UP000236654"/>
    </source>
</evidence>
<gene>
    <name evidence="1" type="ORF">CW751_12860</name>
</gene>
<evidence type="ECO:0000313" key="1">
    <source>
        <dbReference type="EMBL" id="PKR79842.1"/>
    </source>
</evidence>
<organism evidence="1 2">
    <name type="scientific">Brumimicrobium salinarum</name>
    <dbReference type="NCBI Taxonomy" id="2058658"/>
    <lineage>
        <taxon>Bacteria</taxon>
        <taxon>Pseudomonadati</taxon>
        <taxon>Bacteroidota</taxon>
        <taxon>Flavobacteriia</taxon>
        <taxon>Flavobacteriales</taxon>
        <taxon>Crocinitomicaceae</taxon>
        <taxon>Brumimicrobium</taxon>
    </lineage>
</organism>
<dbReference type="Proteomes" id="UP000236654">
    <property type="component" value="Unassembled WGS sequence"/>
</dbReference>
<protein>
    <recommendedName>
        <fullName evidence="3">POTRA domain-containing protein</fullName>
    </recommendedName>
</protein>
<dbReference type="AlphaFoldDB" id="A0A2I0QZS1"/>
<reference evidence="1 2" key="1">
    <citation type="submission" date="2017-12" db="EMBL/GenBank/DDBJ databases">
        <title>The draft genome sequence of Brumimicrobium saltpan LHR20.</title>
        <authorList>
            <person name="Do Z.-J."/>
            <person name="Luo H.-R."/>
        </authorList>
    </citation>
    <scope>NUCLEOTIDE SEQUENCE [LARGE SCALE GENOMIC DNA]</scope>
    <source>
        <strain evidence="1 2">LHR20</strain>
    </source>
</reference>
<proteinExistence type="predicted"/>
<accession>A0A2I0QZS1</accession>
<dbReference type="EMBL" id="PJNI01000017">
    <property type="protein sequence ID" value="PKR79842.1"/>
    <property type="molecule type" value="Genomic_DNA"/>
</dbReference>
<keyword evidence="2" id="KW-1185">Reference proteome</keyword>
<dbReference type="RefSeq" id="WP_101335438.1">
    <property type="nucleotide sequence ID" value="NZ_PJNI01000017.1"/>
</dbReference>
<dbReference type="OrthoDB" id="1466667at2"/>